<feature type="compositionally biased region" description="Basic and acidic residues" evidence="1">
    <location>
        <begin position="49"/>
        <end position="58"/>
    </location>
</feature>
<dbReference type="Proteomes" id="UP000001593">
    <property type="component" value="Unassembled WGS sequence"/>
</dbReference>
<evidence type="ECO:0000313" key="3">
    <source>
        <dbReference type="Proteomes" id="UP000001593"/>
    </source>
</evidence>
<protein>
    <submittedName>
        <fullName evidence="2">Uncharacterized protein</fullName>
    </submittedName>
</protein>
<accession>A7RZZ6</accession>
<feature type="non-terminal residue" evidence="2">
    <location>
        <position position="1"/>
    </location>
</feature>
<dbReference type="Gene3D" id="3.10.10.10">
    <property type="entry name" value="HIV Type 1 Reverse Transcriptase, subunit A, domain 1"/>
    <property type="match status" value="1"/>
</dbReference>
<keyword evidence="3" id="KW-1185">Reference proteome</keyword>
<reference evidence="2 3" key="1">
    <citation type="journal article" date="2007" name="Science">
        <title>Sea anemone genome reveals ancestral eumetazoan gene repertoire and genomic organization.</title>
        <authorList>
            <person name="Putnam N.H."/>
            <person name="Srivastava M."/>
            <person name="Hellsten U."/>
            <person name="Dirks B."/>
            <person name="Chapman J."/>
            <person name="Salamov A."/>
            <person name="Terry A."/>
            <person name="Shapiro H."/>
            <person name="Lindquist E."/>
            <person name="Kapitonov V.V."/>
            <person name="Jurka J."/>
            <person name="Genikhovich G."/>
            <person name="Grigoriev I.V."/>
            <person name="Lucas S.M."/>
            <person name="Steele R.E."/>
            <person name="Finnerty J.R."/>
            <person name="Technau U."/>
            <person name="Martindale M.Q."/>
            <person name="Rokhsar D.S."/>
        </authorList>
    </citation>
    <scope>NUCLEOTIDE SEQUENCE [LARGE SCALE GENOMIC DNA]</scope>
    <source>
        <strain evidence="3">CH2 X CH6</strain>
    </source>
</reference>
<dbReference type="PANTHER" id="PTHR34239:SF2">
    <property type="entry name" value="TRANSPOSABLE ELEMENT P TRANSPOSASE_THAP9 CONSERVED DOMAIN-CONTAINING PROTEIN"/>
    <property type="match status" value="1"/>
</dbReference>
<proteinExistence type="predicted"/>
<feature type="compositionally biased region" description="Polar residues" evidence="1">
    <location>
        <begin position="68"/>
        <end position="81"/>
    </location>
</feature>
<dbReference type="PhylomeDB" id="A7RZZ6"/>
<dbReference type="AlphaFoldDB" id="A7RZZ6"/>
<feature type="region of interest" description="Disordered" evidence="1">
    <location>
        <begin position="226"/>
        <end position="257"/>
    </location>
</feature>
<dbReference type="HOGENOM" id="CLU_651482_0_0_1"/>
<feature type="region of interest" description="Disordered" evidence="1">
    <location>
        <begin position="1"/>
        <end position="89"/>
    </location>
</feature>
<organism evidence="2 3">
    <name type="scientific">Nematostella vectensis</name>
    <name type="common">Starlet sea anemone</name>
    <dbReference type="NCBI Taxonomy" id="45351"/>
    <lineage>
        <taxon>Eukaryota</taxon>
        <taxon>Metazoa</taxon>
        <taxon>Cnidaria</taxon>
        <taxon>Anthozoa</taxon>
        <taxon>Hexacorallia</taxon>
        <taxon>Actiniaria</taxon>
        <taxon>Edwardsiidae</taxon>
        <taxon>Nematostella</taxon>
    </lineage>
</organism>
<dbReference type="InParanoid" id="A7RZZ6"/>
<gene>
    <name evidence="2" type="ORF">NEMVEDRAFT_v1g204671</name>
</gene>
<evidence type="ECO:0000256" key="1">
    <source>
        <dbReference type="SAM" id="MobiDB-lite"/>
    </source>
</evidence>
<dbReference type="EMBL" id="DS469559">
    <property type="protein sequence ID" value="EDO42928.1"/>
    <property type="molecule type" value="Genomic_DNA"/>
</dbReference>
<name>A7RZZ6_NEMVE</name>
<evidence type="ECO:0000313" key="2">
    <source>
        <dbReference type="EMBL" id="EDO42928.1"/>
    </source>
</evidence>
<dbReference type="PANTHER" id="PTHR34239">
    <property type="entry name" value="APPLE DOMAIN-CONTAINING PROTEIN"/>
    <property type="match status" value="1"/>
</dbReference>
<sequence length="422" mass="46246">MAVTLASFMSAHTAQGVNASRKRKTAPPENTLSSSDDDEEEAKGPKRRDRADRLGHTVEDEEIEEFLKSTQPDPNEGNPNENVPDPGEDAFFDALEADIGDEEAVCEAVNDRIAKIAKKLWGSSIAAEAITGKTCETSELPRNYSAALLKQTKTADTTDNLSKAKDAIRLVGHATAELSHVRREQIKPVLNKEFASLCAKPGPDQDKCSLLFGEDLAKQIRDAKEMNSISKSLGPRPEFKPNKGKQGRESLSPLGRGAVDTITGQATDSLFCPRAPEHRSGGNRARTRINTPLKRYKRFSCHTHTVIANVTQYLKSKCDSFVAGCLHHSLNVWHSITSDKEILATVKGAIISFDDTPHNGHRPQITFSEHESGIIEAEIAKLSKKAIIESAHHSPGEIISNIFVRPKKDGSYRMILNLKGLN</sequence>